<gene>
    <name evidence="2" type="ORF">WMO63_21290</name>
</gene>
<evidence type="ECO:0000313" key="3">
    <source>
        <dbReference type="Proteomes" id="UP001465426"/>
    </source>
</evidence>
<comment type="caution">
    <text evidence="2">The sequence shown here is derived from an EMBL/GenBank/DDBJ whole genome shotgun (WGS) entry which is preliminary data.</text>
</comment>
<name>A0ABV1F4C7_9BACI</name>
<dbReference type="RefSeq" id="WP_048717262.1">
    <property type="nucleotide sequence ID" value="NZ_JBBMFN010000083.1"/>
</dbReference>
<dbReference type="InterPro" id="IPR001387">
    <property type="entry name" value="Cro/C1-type_HTH"/>
</dbReference>
<dbReference type="EMBL" id="JBBMFN010000083">
    <property type="protein sequence ID" value="MEQ2468196.1"/>
    <property type="molecule type" value="Genomic_DNA"/>
</dbReference>
<dbReference type="Pfam" id="PF06527">
    <property type="entry name" value="TniQ"/>
    <property type="match status" value="1"/>
</dbReference>
<dbReference type="Gene3D" id="1.10.260.40">
    <property type="entry name" value="lambda repressor-like DNA-binding domains"/>
    <property type="match status" value="1"/>
</dbReference>
<evidence type="ECO:0000313" key="2">
    <source>
        <dbReference type="EMBL" id="MEQ2468196.1"/>
    </source>
</evidence>
<keyword evidence="3" id="KW-1185">Reference proteome</keyword>
<feature type="domain" description="HTH cro/C1-type" evidence="1">
    <location>
        <begin position="249"/>
        <end position="293"/>
    </location>
</feature>
<sequence>MYEHLFITPRSVLYNIEPIGTGSEFVESLTSYLARVAFEHNTSVGHLVNKLLIPSMDKDYLHRSRDFGGNRFYEGAKTINGYMENSLSVVKAIEKLTVRDDIHKLTLIRWKNVFPLRELLKKSLAWCPFCIKEWKENNKTVYYPLIWSIDLVHMCHIHSCFLINKCPTCFKQQDILRRQSLVGICQHCLRQLDDGATKEKYGQENKDWQGFVIDNVCSLLNYDGKINTGENSLLVKNLNLICEKVFDGSINEFSKQLNFARSSVVGWIKGKVKPTLENQLYICQRLNIEIEQLLLTTNIQNFHIVKQRKRIINTSSKPKRVDYYIVEKELEKVIQNKENISMEAAAKKVGINKRTLYRKFRHLCVQISNHYKQYLEERKLQRILCLKIQVEATFTNLYMQGIYPSRRKIEFVMNKPGVLKERELQSHWKGLLGKQGLLFERNLGECEDIGDEFQ</sequence>
<organism evidence="2 3">
    <name type="scientific">Niallia hominis</name>
    <dbReference type="NCBI Taxonomy" id="3133173"/>
    <lineage>
        <taxon>Bacteria</taxon>
        <taxon>Bacillati</taxon>
        <taxon>Bacillota</taxon>
        <taxon>Bacilli</taxon>
        <taxon>Bacillales</taxon>
        <taxon>Bacillaceae</taxon>
        <taxon>Niallia</taxon>
    </lineage>
</organism>
<dbReference type="PROSITE" id="PS50943">
    <property type="entry name" value="HTH_CROC1"/>
    <property type="match status" value="1"/>
</dbReference>
<accession>A0ABV1F4C7</accession>
<dbReference type="InterPro" id="IPR010982">
    <property type="entry name" value="Lambda_DNA-bd_dom_sf"/>
</dbReference>
<dbReference type="InterPro" id="IPR009492">
    <property type="entry name" value="TniQ"/>
</dbReference>
<reference evidence="2 3" key="1">
    <citation type="submission" date="2024-03" db="EMBL/GenBank/DDBJ databases">
        <title>Human intestinal bacterial collection.</title>
        <authorList>
            <person name="Pauvert C."/>
            <person name="Hitch T.C.A."/>
            <person name="Clavel T."/>
        </authorList>
    </citation>
    <scope>NUCLEOTIDE SEQUENCE [LARGE SCALE GENOMIC DNA]</scope>
    <source>
        <strain evidence="2 3">CLA-SR-H024</strain>
    </source>
</reference>
<proteinExistence type="predicted"/>
<protein>
    <submittedName>
        <fullName evidence="2">TniQ family protein</fullName>
    </submittedName>
</protein>
<evidence type="ECO:0000259" key="1">
    <source>
        <dbReference type="PROSITE" id="PS50943"/>
    </source>
</evidence>
<dbReference type="Proteomes" id="UP001465426">
    <property type="component" value="Unassembled WGS sequence"/>
</dbReference>
<dbReference type="SUPFAM" id="SSF47413">
    <property type="entry name" value="lambda repressor-like DNA-binding domains"/>
    <property type="match status" value="1"/>
</dbReference>